<sequence length="254" mass="27567">MDGVSVRRGTTMLLRDVDWSVELDERWVVLGPNGAGKTTLLRLAAAEMHPTTGSVHVLGERIGRVNLAELRTRIGLTSAALGLRVPGEETVRDVVVSAGYGVLGRWREEYEHADTDRADQLLDALGVRTLGDRAFGTLSEGERKRTLIARALMTDPELLLLDEPAAGLDLGGREDLVSRLTALAADADAPASILVTHHVEEIPVGYSHGLLLREGRVVAAGLLDDVLTDDNLTETFGLPLGVLRRRGRYTAWLR</sequence>
<accession>A0A6M6JUA0</accession>
<dbReference type="PROSITE" id="PS50893">
    <property type="entry name" value="ABC_TRANSPORTER_2"/>
    <property type="match status" value="1"/>
</dbReference>
<dbReference type="PANTHER" id="PTHR43158">
    <property type="entry name" value="SKFA PEPTIDE EXPORT ATP-BINDING PROTEIN SKFE"/>
    <property type="match status" value="1"/>
</dbReference>
<evidence type="ECO:0000259" key="3">
    <source>
        <dbReference type="PROSITE" id="PS50893"/>
    </source>
</evidence>
<dbReference type="Proteomes" id="UP000505377">
    <property type="component" value="Chromosome"/>
</dbReference>
<dbReference type="FunFam" id="3.40.50.300:FF:001031">
    <property type="entry name" value="Iron ABC transporter ATP-binding protein"/>
    <property type="match status" value="1"/>
</dbReference>
<dbReference type="InterPro" id="IPR003593">
    <property type="entry name" value="AAA+_ATPase"/>
</dbReference>
<dbReference type="Gene3D" id="3.40.50.300">
    <property type="entry name" value="P-loop containing nucleotide triphosphate hydrolases"/>
    <property type="match status" value="1"/>
</dbReference>
<dbReference type="InterPro" id="IPR027417">
    <property type="entry name" value="P-loop_NTPase"/>
</dbReference>
<name>A0A6M6JUA0_9PSEU</name>
<dbReference type="GO" id="GO:0005524">
    <property type="term" value="F:ATP binding"/>
    <property type="evidence" value="ECO:0007669"/>
    <property type="project" value="UniProtKB-KW"/>
</dbReference>
<evidence type="ECO:0000313" key="4">
    <source>
        <dbReference type="EMBL" id="QJY50627.1"/>
    </source>
</evidence>
<protein>
    <submittedName>
        <fullName evidence="4">ABC transporter ATP-binding protein</fullName>
    </submittedName>
</protein>
<dbReference type="KEGG" id="pbro:HOP40_14745"/>
<evidence type="ECO:0000313" key="5">
    <source>
        <dbReference type="Proteomes" id="UP000505377"/>
    </source>
</evidence>
<evidence type="ECO:0000256" key="2">
    <source>
        <dbReference type="ARBA" id="ARBA00022840"/>
    </source>
</evidence>
<keyword evidence="1" id="KW-0547">Nucleotide-binding</keyword>
<dbReference type="InterPro" id="IPR003439">
    <property type="entry name" value="ABC_transporter-like_ATP-bd"/>
</dbReference>
<keyword evidence="5" id="KW-1185">Reference proteome</keyword>
<evidence type="ECO:0000256" key="1">
    <source>
        <dbReference type="ARBA" id="ARBA00022741"/>
    </source>
</evidence>
<keyword evidence="2 4" id="KW-0067">ATP-binding</keyword>
<organism evidence="4 5">
    <name type="scientific">Pseudonocardia broussonetiae</name>
    <dbReference type="NCBI Taxonomy" id="2736640"/>
    <lineage>
        <taxon>Bacteria</taxon>
        <taxon>Bacillati</taxon>
        <taxon>Actinomycetota</taxon>
        <taxon>Actinomycetes</taxon>
        <taxon>Pseudonocardiales</taxon>
        <taxon>Pseudonocardiaceae</taxon>
        <taxon>Pseudonocardia</taxon>
    </lineage>
</organism>
<dbReference type="AlphaFoldDB" id="A0A6M6JUA0"/>
<dbReference type="GO" id="GO:0016887">
    <property type="term" value="F:ATP hydrolysis activity"/>
    <property type="evidence" value="ECO:0007669"/>
    <property type="project" value="InterPro"/>
</dbReference>
<dbReference type="Pfam" id="PF00005">
    <property type="entry name" value="ABC_tran"/>
    <property type="match status" value="1"/>
</dbReference>
<feature type="domain" description="ABC transporter" evidence="3">
    <location>
        <begin position="1"/>
        <end position="239"/>
    </location>
</feature>
<dbReference type="PANTHER" id="PTHR43158:SF2">
    <property type="entry name" value="SKFA PEPTIDE EXPORT ATP-BINDING PROTEIN SKFE"/>
    <property type="match status" value="1"/>
</dbReference>
<dbReference type="EMBL" id="CP053564">
    <property type="protein sequence ID" value="QJY50627.1"/>
    <property type="molecule type" value="Genomic_DNA"/>
</dbReference>
<gene>
    <name evidence="4" type="ORF">HOP40_14745</name>
</gene>
<dbReference type="RefSeq" id="WP_172168364.1">
    <property type="nucleotide sequence ID" value="NZ_CP053564.1"/>
</dbReference>
<dbReference type="SUPFAM" id="SSF52540">
    <property type="entry name" value="P-loop containing nucleoside triphosphate hydrolases"/>
    <property type="match status" value="1"/>
</dbReference>
<reference evidence="4 5" key="1">
    <citation type="submission" date="2020-05" db="EMBL/GenBank/DDBJ databases">
        <authorList>
            <person name="Mo P."/>
        </authorList>
    </citation>
    <scope>NUCLEOTIDE SEQUENCE [LARGE SCALE GENOMIC DNA]</scope>
    <source>
        <strain evidence="4 5">Gen01</strain>
    </source>
</reference>
<proteinExistence type="predicted"/>
<dbReference type="SMART" id="SM00382">
    <property type="entry name" value="AAA"/>
    <property type="match status" value="1"/>
</dbReference>